<dbReference type="InterPro" id="IPR011009">
    <property type="entry name" value="Kinase-like_dom_sf"/>
</dbReference>
<feature type="domain" description="Aminoglycoside phosphotransferase" evidence="1">
    <location>
        <begin position="52"/>
        <end position="246"/>
    </location>
</feature>
<dbReference type="Gene3D" id="3.90.1200.10">
    <property type="match status" value="1"/>
</dbReference>
<dbReference type="GO" id="GO:0016740">
    <property type="term" value="F:transferase activity"/>
    <property type="evidence" value="ECO:0007669"/>
    <property type="project" value="UniProtKB-KW"/>
</dbReference>
<evidence type="ECO:0000313" key="2">
    <source>
        <dbReference type="EMBL" id="WPK10756.1"/>
    </source>
</evidence>
<dbReference type="InterPro" id="IPR051678">
    <property type="entry name" value="AGP_Transferase"/>
</dbReference>
<keyword evidence="2" id="KW-0808">Transferase</keyword>
<dbReference type="RefSeq" id="WP_319835923.1">
    <property type="nucleotide sequence ID" value="NZ_CP137624.1"/>
</dbReference>
<proteinExistence type="predicted"/>
<protein>
    <submittedName>
        <fullName evidence="2">Aminoglycoside phosphotransferase family protein</fullName>
        <ecNumber evidence="2">2.7.1.-</ecNumber>
    </submittedName>
</protein>
<evidence type="ECO:0000259" key="1">
    <source>
        <dbReference type="Pfam" id="PF01636"/>
    </source>
</evidence>
<dbReference type="PANTHER" id="PTHR21310">
    <property type="entry name" value="AMINOGLYCOSIDE PHOSPHOTRANSFERASE-RELATED-RELATED"/>
    <property type="match status" value="1"/>
</dbReference>
<sequence>MNKAIEQLILKNTGLETVVEINNVETNNDGFNNDITMFHLSFFNKAEEFSKRVVLKKFSHRVSFNKELHILKSESMNNYINIPTLYFEDKENRLLLMEHVEGVTLDKYIISSANEMRETFEKFGSTLAHIHSIDVQGLNNEYFKNDQLNNCIESLKNRVTGFEDPIYRKILKNIEQSFKGVKFSEVLNHGDYHFWNTIMTNDNKLYILDWEKAFLGDHRFDIANTLVLGYSWFGMDFKEPLLAAYQNVSNKEIEYLECFEALLCFDSFTKTVPLIYGADDSHIRDRTFEWLKRRYELFVKHTGERIEKAEQYLFSKGLAVKIS</sequence>
<keyword evidence="3" id="KW-1185">Reference proteome</keyword>
<accession>A0ABZ0RTX0</accession>
<dbReference type="InterPro" id="IPR002575">
    <property type="entry name" value="Aminoglycoside_PTrfase"/>
</dbReference>
<name>A0ABZ0RTX0_9BACI</name>
<dbReference type="PANTHER" id="PTHR21310:SF40">
    <property type="entry name" value="AMINOGLYCOSIDE PHOSPHOTRANSFERASE DOMAIN-CONTAINING PROTEIN-RELATED"/>
    <property type="match status" value="1"/>
</dbReference>
<reference evidence="2 3" key="1">
    <citation type="submission" date="2023-09" db="EMBL/GenBank/DDBJ databases">
        <authorList>
            <person name="Page C.A."/>
            <person name="Perez-Diaz I.M."/>
        </authorList>
    </citation>
    <scope>NUCLEOTIDE SEQUENCE [LARGE SCALE GENOMIC DNA]</scope>
    <source>
        <strain evidence="2 3">Ll15</strain>
    </source>
</reference>
<dbReference type="Proteomes" id="UP001322664">
    <property type="component" value="Chromosome"/>
</dbReference>
<dbReference type="EC" id="2.7.1.-" evidence="2"/>
<organism evidence="2 3">
    <name type="scientific">Lysinibacillus louembei</name>
    <dbReference type="NCBI Taxonomy" id="1470088"/>
    <lineage>
        <taxon>Bacteria</taxon>
        <taxon>Bacillati</taxon>
        <taxon>Bacillota</taxon>
        <taxon>Bacilli</taxon>
        <taxon>Bacillales</taxon>
        <taxon>Bacillaceae</taxon>
        <taxon>Lysinibacillus</taxon>
    </lineage>
</organism>
<dbReference type="Pfam" id="PF01636">
    <property type="entry name" value="APH"/>
    <property type="match status" value="1"/>
</dbReference>
<dbReference type="SUPFAM" id="SSF56112">
    <property type="entry name" value="Protein kinase-like (PK-like)"/>
    <property type="match status" value="1"/>
</dbReference>
<evidence type="ECO:0000313" key="3">
    <source>
        <dbReference type="Proteomes" id="UP001322664"/>
    </source>
</evidence>
<dbReference type="EMBL" id="CP137624">
    <property type="protein sequence ID" value="WPK10756.1"/>
    <property type="molecule type" value="Genomic_DNA"/>
</dbReference>
<gene>
    <name evidence="2" type="ORF">R6U77_12790</name>
</gene>